<dbReference type="Proteomes" id="UP000283568">
    <property type="component" value="Unassembled WGS sequence"/>
</dbReference>
<dbReference type="EMBL" id="NIBT01000002">
    <property type="protein sequence ID" value="PHM26887.1"/>
    <property type="molecule type" value="Genomic_DNA"/>
</dbReference>
<sequence>MQAACWVGRELFPEGTLCYSKYTHYSVAKIAKLLRIKSCLVESLPIISILSVSPGKNDNFLHYLRDCCCKTEKR</sequence>
<organism evidence="2 4">
    <name type="scientific">Xenorhabdus ehlersii</name>
    <dbReference type="NCBI Taxonomy" id="290111"/>
    <lineage>
        <taxon>Bacteria</taxon>
        <taxon>Pseudomonadati</taxon>
        <taxon>Pseudomonadota</taxon>
        <taxon>Gammaproteobacteria</taxon>
        <taxon>Enterobacterales</taxon>
        <taxon>Morganellaceae</taxon>
        <taxon>Xenorhabdus</taxon>
    </lineage>
</organism>
<evidence type="ECO:0000313" key="5">
    <source>
        <dbReference type="Proteomes" id="UP000283568"/>
    </source>
</evidence>
<gene>
    <name evidence="3" type="ORF">BDE27_2305</name>
    <name evidence="2" type="ORF">Xehl_00583</name>
    <name evidence="1" type="ORF">Xehl_01525</name>
</gene>
<dbReference type="AlphaFoldDB" id="A0A2D0IY60"/>
<name>A0A2D0IY60_9GAMM</name>
<evidence type="ECO:0000313" key="1">
    <source>
        <dbReference type="EMBL" id="PHM25310.1"/>
    </source>
</evidence>
<proteinExistence type="predicted"/>
<evidence type="ECO:0000313" key="2">
    <source>
        <dbReference type="EMBL" id="PHM26887.1"/>
    </source>
</evidence>
<reference evidence="2 4" key="1">
    <citation type="journal article" date="2017" name="Nat. Microbiol.">
        <title>Natural product diversity associated with the nematode symbionts Photorhabdus and Xenorhabdus.</title>
        <authorList>
            <person name="Tobias N.J."/>
            <person name="Wolff H."/>
            <person name="Djahanschiri B."/>
            <person name="Grundmann F."/>
            <person name="Kronenwerth M."/>
            <person name="Shi Y.M."/>
            <person name="Simonyi S."/>
            <person name="Grun P."/>
            <person name="Shapiro-Ilan D."/>
            <person name="Pidot S.J."/>
            <person name="Stinear T.P."/>
            <person name="Ebersberger I."/>
            <person name="Bode H.B."/>
        </authorList>
    </citation>
    <scope>NUCLEOTIDE SEQUENCE [LARGE SCALE GENOMIC DNA]</scope>
    <source>
        <strain evidence="2 4">DSM 16337</strain>
    </source>
</reference>
<keyword evidence="5" id="KW-1185">Reference proteome</keyword>
<reference evidence="3 5" key="2">
    <citation type="submission" date="2018-09" db="EMBL/GenBank/DDBJ databases">
        <title>Genomic Encyclopedia of Archaeal and Bacterial Type Strains, Phase II (KMG-II): from individual species to whole genera.</title>
        <authorList>
            <person name="Goeker M."/>
        </authorList>
    </citation>
    <scope>NUCLEOTIDE SEQUENCE [LARGE SCALE GENOMIC DNA]</scope>
    <source>
        <strain evidence="3 5">DSM 16337</strain>
    </source>
</reference>
<accession>A0A2D0IY60</accession>
<dbReference type="EMBL" id="NIBT01000006">
    <property type="protein sequence ID" value="PHM25310.1"/>
    <property type="molecule type" value="Genomic_DNA"/>
</dbReference>
<dbReference type="EMBL" id="RAQI01000003">
    <property type="protein sequence ID" value="RKE90440.1"/>
    <property type="molecule type" value="Genomic_DNA"/>
</dbReference>
<evidence type="ECO:0000313" key="3">
    <source>
        <dbReference type="EMBL" id="RKE90440.1"/>
    </source>
</evidence>
<comment type="caution">
    <text evidence="2">The sequence shown here is derived from an EMBL/GenBank/DDBJ whole genome shotgun (WGS) entry which is preliminary data.</text>
</comment>
<dbReference type="Proteomes" id="UP000225605">
    <property type="component" value="Unassembled WGS sequence"/>
</dbReference>
<protein>
    <submittedName>
        <fullName evidence="2">Histidine decarboxylase</fullName>
    </submittedName>
</protein>
<evidence type="ECO:0000313" key="4">
    <source>
        <dbReference type="Proteomes" id="UP000225605"/>
    </source>
</evidence>